<dbReference type="NCBIfam" id="TIGR00912">
    <property type="entry name" value="2A0309"/>
    <property type="match status" value="1"/>
</dbReference>
<feature type="transmembrane region" description="Helical" evidence="8">
    <location>
        <begin position="39"/>
        <end position="59"/>
    </location>
</feature>
<keyword evidence="10" id="KW-1185">Reference proteome</keyword>
<gene>
    <name evidence="9" type="ORF">L21TH_2082</name>
</gene>
<proteinExistence type="inferred from homology"/>
<dbReference type="Pfam" id="PF03845">
    <property type="entry name" value="Spore_permease"/>
    <property type="match status" value="1"/>
</dbReference>
<reference evidence="9 10" key="1">
    <citation type="journal article" date="2015" name="Geomicrobiol. J.">
        <title>Caldisalinibacter kiritimatiensis gen. nov., sp. nov., a moderately thermohalophilic thiosulfate-reducing bacterium from a hypersaline microbial mat.</title>
        <authorList>
            <person name="Ben Hania W."/>
            <person name="Joseph M."/>
            <person name="Fiebig A."/>
            <person name="Bunk B."/>
            <person name="Klenk H.-P."/>
            <person name="Fardeau M.-L."/>
            <person name="Spring S."/>
        </authorList>
    </citation>
    <scope>NUCLEOTIDE SEQUENCE [LARGE SCALE GENOMIC DNA]</scope>
    <source>
        <strain evidence="9 10">L21-TH-D2</strain>
    </source>
</reference>
<dbReference type="InterPro" id="IPR004761">
    <property type="entry name" value="Spore_GerAB"/>
</dbReference>
<accession>R1CC48</accession>
<feature type="transmembrane region" description="Helical" evidence="8">
    <location>
        <begin position="216"/>
        <end position="240"/>
    </location>
</feature>
<evidence type="ECO:0000256" key="2">
    <source>
        <dbReference type="ARBA" id="ARBA00007998"/>
    </source>
</evidence>
<evidence type="ECO:0000256" key="4">
    <source>
        <dbReference type="ARBA" id="ARBA00022544"/>
    </source>
</evidence>
<evidence type="ECO:0000256" key="7">
    <source>
        <dbReference type="ARBA" id="ARBA00023136"/>
    </source>
</evidence>
<dbReference type="Gene3D" id="1.20.1740.10">
    <property type="entry name" value="Amino acid/polyamine transporter I"/>
    <property type="match status" value="1"/>
</dbReference>
<evidence type="ECO:0000256" key="8">
    <source>
        <dbReference type="SAM" id="Phobius"/>
    </source>
</evidence>
<dbReference type="PANTHER" id="PTHR34975:SF2">
    <property type="entry name" value="SPORE GERMINATION PROTEIN A2"/>
    <property type="match status" value="1"/>
</dbReference>
<sequence length="363" mass="41206">MKQALTNRQIAFILFGTIVGYGVIGLPKTAAERVGTEGWIPLLLATVVAVGITYIITYLGYVHENKTIFEYGQILVGKTLTYFIVLLYIIYFFVIFSMLTRISTEVVKLTILLKTPDWALVLIFYLIIYYAVTKGLLIIARINELYGIIIIIGILFIHLGIFTQGKLINIRPLFGGQPIQTYLNSTLYLIIPFLGMEVLTFIPINRKANKNIFKYISIIIGSIGILYILIVESCISVIGIEDIVHYKDAVMATVRRVNIKYLEFLQRLDGIFLITWIMSIFCTISVFAYGTAFLINSWFPKLNYKRVVFIILLLSFIILQIPNSINQVESIITYIGYLGAFVAIFIPILLLIITKVKGYDKKS</sequence>
<name>R1CC48_9FIRM</name>
<dbReference type="PANTHER" id="PTHR34975">
    <property type="entry name" value="SPORE GERMINATION PROTEIN A2"/>
    <property type="match status" value="1"/>
</dbReference>
<organism evidence="9 10">
    <name type="scientific">Caldisalinibacter kiritimatiensis</name>
    <dbReference type="NCBI Taxonomy" id="1304284"/>
    <lineage>
        <taxon>Bacteria</taxon>
        <taxon>Bacillati</taxon>
        <taxon>Bacillota</taxon>
        <taxon>Tissierellia</taxon>
        <taxon>Tissierellales</taxon>
        <taxon>Thermohalobacteraceae</taxon>
        <taxon>Caldisalinibacter</taxon>
    </lineage>
</organism>
<protein>
    <recommendedName>
        <fullName evidence="11">Spore germination protein</fullName>
    </recommendedName>
</protein>
<keyword evidence="4" id="KW-0309">Germination</keyword>
<dbReference type="OrthoDB" id="1894268at2"/>
<feature type="transmembrane region" description="Helical" evidence="8">
    <location>
        <begin position="9"/>
        <end position="27"/>
    </location>
</feature>
<comment type="similarity">
    <text evidence="2">Belongs to the amino acid-polyamine-organocation (APC) superfamily. Spore germination protein (SGP) (TC 2.A.3.9) family.</text>
</comment>
<keyword evidence="7 8" id="KW-0472">Membrane</keyword>
<dbReference type="STRING" id="1304284.L21TH_2082"/>
<evidence type="ECO:0000256" key="3">
    <source>
        <dbReference type="ARBA" id="ARBA00022448"/>
    </source>
</evidence>
<dbReference type="Proteomes" id="UP000013378">
    <property type="component" value="Unassembled WGS sequence"/>
</dbReference>
<keyword evidence="6 8" id="KW-1133">Transmembrane helix</keyword>
<keyword evidence="3" id="KW-0813">Transport</keyword>
<dbReference type="RefSeq" id="WP_006315623.1">
    <property type="nucleotide sequence ID" value="NZ_ARZA01000234.1"/>
</dbReference>
<dbReference type="GO" id="GO:0016020">
    <property type="term" value="C:membrane"/>
    <property type="evidence" value="ECO:0007669"/>
    <property type="project" value="UniProtKB-SubCell"/>
</dbReference>
<dbReference type="GO" id="GO:0009847">
    <property type="term" value="P:spore germination"/>
    <property type="evidence" value="ECO:0007669"/>
    <property type="project" value="InterPro"/>
</dbReference>
<feature type="transmembrane region" description="Helical" evidence="8">
    <location>
        <begin position="80"/>
        <end position="99"/>
    </location>
</feature>
<comment type="caution">
    <text evidence="9">The sequence shown here is derived from an EMBL/GenBank/DDBJ whole genome shotgun (WGS) entry which is preliminary data.</text>
</comment>
<dbReference type="eggNOG" id="COG0531">
    <property type="taxonomic scope" value="Bacteria"/>
</dbReference>
<feature type="transmembrane region" description="Helical" evidence="8">
    <location>
        <begin position="145"/>
        <end position="165"/>
    </location>
</feature>
<dbReference type="AlphaFoldDB" id="R1CC48"/>
<feature type="transmembrane region" description="Helical" evidence="8">
    <location>
        <begin position="271"/>
        <end position="295"/>
    </location>
</feature>
<evidence type="ECO:0008006" key="11">
    <source>
        <dbReference type="Google" id="ProtNLM"/>
    </source>
</evidence>
<feature type="transmembrane region" description="Helical" evidence="8">
    <location>
        <begin position="119"/>
        <end position="138"/>
    </location>
</feature>
<comment type="subcellular location">
    <subcellularLocation>
        <location evidence="1">Membrane</location>
        <topology evidence="1">Multi-pass membrane protein</topology>
    </subcellularLocation>
</comment>
<evidence type="ECO:0000256" key="1">
    <source>
        <dbReference type="ARBA" id="ARBA00004141"/>
    </source>
</evidence>
<evidence type="ECO:0000313" key="9">
    <source>
        <dbReference type="EMBL" id="EOC99879.1"/>
    </source>
</evidence>
<evidence type="ECO:0000256" key="5">
    <source>
        <dbReference type="ARBA" id="ARBA00022692"/>
    </source>
</evidence>
<feature type="transmembrane region" description="Helical" evidence="8">
    <location>
        <begin position="331"/>
        <end position="353"/>
    </location>
</feature>
<feature type="transmembrane region" description="Helical" evidence="8">
    <location>
        <begin position="185"/>
        <end position="204"/>
    </location>
</feature>
<dbReference type="EMBL" id="ARZA01000234">
    <property type="protein sequence ID" value="EOC99879.1"/>
    <property type="molecule type" value="Genomic_DNA"/>
</dbReference>
<keyword evidence="5 8" id="KW-0812">Transmembrane</keyword>
<feature type="transmembrane region" description="Helical" evidence="8">
    <location>
        <begin position="307"/>
        <end position="325"/>
    </location>
</feature>
<evidence type="ECO:0000256" key="6">
    <source>
        <dbReference type="ARBA" id="ARBA00022989"/>
    </source>
</evidence>
<evidence type="ECO:0000313" key="10">
    <source>
        <dbReference type="Proteomes" id="UP000013378"/>
    </source>
</evidence>